<evidence type="ECO:0000313" key="9">
    <source>
        <dbReference type="Proteomes" id="UP000481153"/>
    </source>
</evidence>
<feature type="compositionally biased region" description="Basic and acidic residues" evidence="7">
    <location>
        <begin position="169"/>
        <end position="183"/>
    </location>
</feature>
<dbReference type="GO" id="GO:0000027">
    <property type="term" value="P:ribosomal large subunit assembly"/>
    <property type="evidence" value="ECO:0007669"/>
    <property type="project" value="TreeGrafter"/>
</dbReference>
<evidence type="ECO:0000256" key="2">
    <source>
        <dbReference type="ARBA" id="ARBA00004642"/>
    </source>
</evidence>
<keyword evidence="6" id="KW-0539">Nucleus</keyword>
<dbReference type="GO" id="GO:0006364">
    <property type="term" value="P:rRNA processing"/>
    <property type="evidence" value="ECO:0007669"/>
    <property type="project" value="TreeGrafter"/>
</dbReference>
<dbReference type="InterPro" id="IPR011687">
    <property type="entry name" value="Nop53/GLTSCR2"/>
</dbReference>
<evidence type="ECO:0000256" key="6">
    <source>
        <dbReference type="ARBA" id="ARBA00023242"/>
    </source>
</evidence>
<comment type="caution">
    <text evidence="8">The sequence shown here is derived from an EMBL/GenBank/DDBJ whole genome shotgun (WGS) entry which is preliminary data.</text>
</comment>
<protein>
    <recommendedName>
        <fullName evidence="4">Ribosome biogenesis protein NOP53</fullName>
    </recommendedName>
</protein>
<dbReference type="GO" id="GO:0005654">
    <property type="term" value="C:nucleoplasm"/>
    <property type="evidence" value="ECO:0007669"/>
    <property type="project" value="UniProtKB-SubCell"/>
</dbReference>
<name>A0A6G0XBN7_9STRA</name>
<feature type="region of interest" description="Disordered" evidence="7">
    <location>
        <begin position="80"/>
        <end position="104"/>
    </location>
</feature>
<comment type="subcellular location">
    <subcellularLocation>
        <location evidence="1">Nucleus</location>
        <location evidence="1">Nucleolus</location>
    </subcellularLocation>
    <subcellularLocation>
        <location evidence="2">Nucleus</location>
        <location evidence="2">Nucleoplasm</location>
    </subcellularLocation>
</comment>
<reference evidence="8 9" key="1">
    <citation type="submission" date="2019-07" db="EMBL/GenBank/DDBJ databases">
        <title>Genomics analysis of Aphanomyces spp. identifies a new class of oomycete effector associated with host adaptation.</title>
        <authorList>
            <person name="Gaulin E."/>
        </authorList>
    </citation>
    <scope>NUCLEOTIDE SEQUENCE [LARGE SCALE GENOMIC DNA]</scope>
    <source>
        <strain evidence="8 9">ATCC 201684</strain>
    </source>
</reference>
<organism evidence="8 9">
    <name type="scientific">Aphanomyces euteiches</name>
    <dbReference type="NCBI Taxonomy" id="100861"/>
    <lineage>
        <taxon>Eukaryota</taxon>
        <taxon>Sar</taxon>
        <taxon>Stramenopiles</taxon>
        <taxon>Oomycota</taxon>
        <taxon>Saprolegniomycetes</taxon>
        <taxon>Saprolegniales</taxon>
        <taxon>Verrucalvaceae</taxon>
        <taxon>Aphanomyces</taxon>
    </lineage>
</organism>
<evidence type="ECO:0000256" key="1">
    <source>
        <dbReference type="ARBA" id="ARBA00004604"/>
    </source>
</evidence>
<dbReference type="PANTHER" id="PTHR14211:SF7">
    <property type="entry name" value="RIBOSOME BIOGENESIS PROTEIN NOP53"/>
    <property type="match status" value="1"/>
</dbReference>
<gene>
    <name evidence="8" type="ORF">Ae201684_006542</name>
</gene>
<evidence type="ECO:0000313" key="8">
    <source>
        <dbReference type="EMBL" id="KAF0737375.1"/>
    </source>
</evidence>
<comment type="similarity">
    <text evidence="3">Belongs to the NOP53 family.</text>
</comment>
<dbReference type="Pfam" id="PF07767">
    <property type="entry name" value="Nop53"/>
    <property type="match status" value="1"/>
</dbReference>
<dbReference type="VEuPathDB" id="FungiDB:AeMF1_021743"/>
<keyword evidence="9" id="KW-1185">Reference proteome</keyword>
<dbReference type="GO" id="GO:0005730">
    <property type="term" value="C:nucleolus"/>
    <property type="evidence" value="ECO:0007669"/>
    <property type="project" value="UniProtKB-SubCell"/>
</dbReference>
<dbReference type="PIRSF" id="PIRSF017302">
    <property type="entry name" value="Gltscr2"/>
    <property type="match status" value="1"/>
</dbReference>
<accession>A0A6G0XBN7</accession>
<proteinExistence type="inferred from homology"/>
<dbReference type="GO" id="GO:0008097">
    <property type="term" value="F:5S rRNA binding"/>
    <property type="evidence" value="ECO:0007669"/>
    <property type="project" value="TreeGrafter"/>
</dbReference>
<dbReference type="PANTHER" id="PTHR14211">
    <property type="entry name" value="GLIOMA SUPPRESSOR CANDIDATE REGION GENE 2"/>
    <property type="match status" value="1"/>
</dbReference>
<dbReference type="Proteomes" id="UP000481153">
    <property type="component" value="Unassembled WGS sequence"/>
</dbReference>
<feature type="compositionally biased region" description="Basic and acidic residues" evidence="7">
    <location>
        <begin position="209"/>
        <end position="248"/>
    </location>
</feature>
<feature type="region of interest" description="Disordered" evidence="7">
    <location>
        <begin position="169"/>
        <end position="280"/>
    </location>
</feature>
<dbReference type="EMBL" id="VJMJ01000084">
    <property type="protein sequence ID" value="KAF0737375.1"/>
    <property type="molecule type" value="Genomic_DNA"/>
</dbReference>
<sequence length="370" mass="42174">MVRKRKLQRIQQVGAEVEAFIEEQGEATKLQNFSDEHLFAIDTGGSKSKKAKITKDPSVWSGKFKPEKAKGLLNAVDRIKTKQPAAPVRKSTRGKPKMETLWDANGNATTPAWEKEVDEFVAPAVIKKKAPLVPVPSTKHKVKAVEVAADGQSYHPEVNAHKDVLAEARAKELERQAKREQERAPLVTGISKEYIKESSDEEDDEDDKEQSANDEEKPASKPKEKLTRSDRNRQARHKALEKELEERRQNKKLLKQINHVKTLESEVKKSEKKSKQKTELKTKLKEKKLEEEPEVMIAGKKRKVERPTLVTAPDELSGNIRALKPKGSALKDRFDSLLKRNKIEIGKTTRNKTKWTKFVPKHKYKDDYTV</sequence>
<evidence type="ECO:0000256" key="5">
    <source>
        <dbReference type="ARBA" id="ARBA00022517"/>
    </source>
</evidence>
<evidence type="ECO:0000256" key="7">
    <source>
        <dbReference type="SAM" id="MobiDB-lite"/>
    </source>
</evidence>
<feature type="compositionally biased region" description="Acidic residues" evidence="7">
    <location>
        <begin position="199"/>
        <end position="208"/>
    </location>
</feature>
<evidence type="ECO:0000256" key="4">
    <source>
        <dbReference type="ARBA" id="ARBA00018339"/>
    </source>
</evidence>
<dbReference type="AlphaFoldDB" id="A0A6G0XBN7"/>
<keyword evidence="5" id="KW-0690">Ribosome biogenesis</keyword>
<evidence type="ECO:0000256" key="3">
    <source>
        <dbReference type="ARBA" id="ARBA00008838"/>
    </source>
</evidence>